<name>A0A926JED8_9RHOB</name>
<dbReference type="InterPro" id="IPR036188">
    <property type="entry name" value="FAD/NAD-bd_sf"/>
</dbReference>
<dbReference type="Pfam" id="PF01266">
    <property type="entry name" value="DAO"/>
    <property type="match status" value="1"/>
</dbReference>
<dbReference type="RefSeq" id="WP_187794616.1">
    <property type="nucleotide sequence ID" value="NZ_JACOQL010000005.1"/>
</dbReference>
<sequence>MQRLSNPRQDGRDIDNSYDVVIVGGAVIGAAVAYYLTANPDFTGKVLIVERDPTFTHASTSLSASGIRTQFSNAINVKISQYGSEVIRNFADLMQVGDDRPDLNFHPGGYLFLARTAEQEQTLRENHEVQRDCGADVELLSPDDLIRAFPHLRADDLVLASYGRSCEGWFNNSGLMNGFRNKARAQGAHYITDEVVAIQRNGSRVTGVTLKSGQQIATGHVVNASGARASLTAGMAGLHIPVEPRKRSVFVFSCAQSPEGSATINQGRLPLMIDPTGVYCRPEGTCFLAGCPPADDPAVDWDDFEPRYAEFEEIIWPALAERSPAFEAIRPINFWAGHYAYNTLDHNLIVGAHPDLPNFIFANGFSGHGLQQGPATGRAVSELIIYGGYRTLDFTEVGVQRIVENRPFVEKAVI</sequence>
<dbReference type="Proteomes" id="UP000608594">
    <property type="component" value="Unassembled WGS sequence"/>
</dbReference>
<dbReference type="InterPro" id="IPR006076">
    <property type="entry name" value="FAD-dep_OxRdtase"/>
</dbReference>
<dbReference type="PANTHER" id="PTHR13847:SF287">
    <property type="entry name" value="FAD-DEPENDENT OXIDOREDUCTASE DOMAIN-CONTAINING PROTEIN 1"/>
    <property type="match status" value="1"/>
</dbReference>
<dbReference type="EMBL" id="JACOQL010000005">
    <property type="protein sequence ID" value="MBC9248108.1"/>
    <property type="molecule type" value="Genomic_DNA"/>
</dbReference>
<protein>
    <submittedName>
        <fullName evidence="4">FAD-binding oxidoreductase</fullName>
    </submittedName>
</protein>
<keyword evidence="2" id="KW-0812">Transmembrane</keyword>
<evidence type="ECO:0000313" key="4">
    <source>
        <dbReference type="EMBL" id="MBC9248108.1"/>
    </source>
</evidence>
<dbReference type="Gene3D" id="3.30.9.10">
    <property type="entry name" value="D-Amino Acid Oxidase, subunit A, domain 2"/>
    <property type="match status" value="1"/>
</dbReference>
<keyword evidence="2" id="KW-1133">Transmembrane helix</keyword>
<proteinExistence type="predicted"/>
<dbReference type="AlphaFoldDB" id="A0A926JED8"/>
<dbReference type="SUPFAM" id="SSF51905">
    <property type="entry name" value="FAD/NAD(P)-binding domain"/>
    <property type="match status" value="1"/>
</dbReference>
<keyword evidence="2" id="KW-0472">Membrane</keyword>
<dbReference type="GO" id="GO:0005737">
    <property type="term" value="C:cytoplasm"/>
    <property type="evidence" value="ECO:0007669"/>
    <property type="project" value="TreeGrafter"/>
</dbReference>
<dbReference type="PANTHER" id="PTHR13847">
    <property type="entry name" value="SARCOSINE DEHYDROGENASE-RELATED"/>
    <property type="match status" value="1"/>
</dbReference>
<dbReference type="GO" id="GO:0016491">
    <property type="term" value="F:oxidoreductase activity"/>
    <property type="evidence" value="ECO:0007669"/>
    <property type="project" value="UniProtKB-KW"/>
</dbReference>
<evidence type="ECO:0000256" key="2">
    <source>
        <dbReference type="SAM" id="Phobius"/>
    </source>
</evidence>
<reference evidence="4" key="1">
    <citation type="submission" date="2020-08" db="EMBL/GenBank/DDBJ databases">
        <title>Paracoccus amoyensis sp. nov., isolated from the surface seawater at coast of Xiamen, Fujian.</title>
        <authorList>
            <person name="Lyu L."/>
        </authorList>
    </citation>
    <scope>NUCLEOTIDE SEQUENCE</scope>
    <source>
        <strain evidence="4">11-3</strain>
    </source>
</reference>
<evidence type="ECO:0000259" key="3">
    <source>
        <dbReference type="Pfam" id="PF01266"/>
    </source>
</evidence>
<evidence type="ECO:0000313" key="5">
    <source>
        <dbReference type="Proteomes" id="UP000608594"/>
    </source>
</evidence>
<dbReference type="GO" id="GO:0032981">
    <property type="term" value="P:mitochondrial respiratory chain complex I assembly"/>
    <property type="evidence" value="ECO:0007669"/>
    <property type="project" value="TreeGrafter"/>
</dbReference>
<keyword evidence="5" id="KW-1185">Reference proteome</keyword>
<gene>
    <name evidence="4" type="ORF">H4P12_15635</name>
</gene>
<evidence type="ECO:0000256" key="1">
    <source>
        <dbReference type="ARBA" id="ARBA00023002"/>
    </source>
</evidence>
<feature type="transmembrane region" description="Helical" evidence="2">
    <location>
        <begin position="20"/>
        <end position="37"/>
    </location>
</feature>
<keyword evidence="1" id="KW-0560">Oxidoreductase</keyword>
<accession>A0A926JED8</accession>
<organism evidence="4 5">
    <name type="scientific">Paracoccus amoyensis</name>
    <dbReference type="NCBI Taxonomy" id="2760093"/>
    <lineage>
        <taxon>Bacteria</taxon>
        <taxon>Pseudomonadati</taxon>
        <taxon>Pseudomonadota</taxon>
        <taxon>Alphaproteobacteria</taxon>
        <taxon>Rhodobacterales</taxon>
        <taxon>Paracoccaceae</taxon>
        <taxon>Paracoccus</taxon>
    </lineage>
</organism>
<feature type="domain" description="FAD dependent oxidoreductase" evidence="3">
    <location>
        <begin position="19"/>
        <end position="383"/>
    </location>
</feature>
<dbReference type="Gene3D" id="3.50.50.60">
    <property type="entry name" value="FAD/NAD(P)-binding domain"/>
    <property type="match status" value="1"/>
</dbReference>
<comment type="caution">
    <text evidence="4">The sequence shown here is derived from an EMBL/GenBank/DDBJ whole genome shotgun (WGS) entry which is preliminary data.</text>
</comment>